<dbReference type="PANTHER" id="PTHR44019:SF8">
    <property type="entry name" value="POC1 CENTRIOLAR PROTEIN HOMOLOG"/>
    <property type="match status" value="1"/>
</dbReference>
<dbReference type="InterPro" id="IPR001680">
    <property type="entry name" value="WD40_rpt"/>
</dbReference>
<keyword evidence="7" id="KW-1185">Reference proteome</keyword>
<proteinExistence type="predicted"/>
<keyword evidence="4" id="KW-1133">Transmembrane helix</keyword>
<feature type="repeat" description="WD" evidence="3">
    <location>
        <begin position="443"/>
        <end position="475"/>
    </location>
</feature>
<reference evidence="6" key="1">
    <citation type="submission" date="2021-05" db="EMBL/GenBank/DDBJ databases">
        <authorList>
            <person name="Arsene-Ploetze F."/>
        </authorList>
    </citation>
    <scope>NUCLEOTIDE SEQUENCE</scope>
    <source>
        <strain evidence="6">DSM 42138</strain>
    </source>
</reference>
<dbReference type="Gene3D" id="2.130.10.10">
    <property type="entry name" value="YVTN repeat-like/Quinoprotein amine dehydrogenase"/>
    <property type="match status" value="4"/>
</dbReference>
<dbReference type="Pfam" id="PF20703">
    <property type="entry name" value="nSTAND1"/>
    <property type="match status" value="1"/>
</dbReference>
<evidence type="ECO:0000256" key="2">
    <source>
        <dbReference type="ARBA" id="ARBA00022737"/>
    </source>
</evidence>
<keyword evidence="1 3" id="KW-0853">WD repeat</keyword>
<dbReference type="PROSITE" id="PS50082">
    <property type="entry name" value="WD_REPEATS_2"/>
    <property type="match status" value="5"/>
</dbReference>
<dbReference type="SUPFAM" id="SSF50978">
    <property type="entry name" value="WD40 repeat-like"/>
    <property type="match status" value="2"/>
</dbReference>
<dbReference type="InterPro" id="IPR020472">
    <property type="entry name" value="WD40_PAC1"/>
</dbReference>
<feature type="transmembrane region" description="Helical" evidence="4">
    <location>
        <begin position="116"/>
        <end position="138"/>
    </location>
</feature>
<feature type="repeat" description="WD" evidence="3">
    <location>
        <begin position="476"/>
        <end position="508"/>
    </location>
</feature>
<feature type="domain" description="Novel STAND NTPase 1" evidence="5">
    <location>
        <begin position="2"/>
        <end position="63"/>
    </location>
</feature>
<dbReference type="EMBL" id="CAJSLV010000107">
    <property type="protein sequence ID" value="CAG6398674.1"/>
    <property type="molecule type" value="Genomic_DNA"/>
</dbReference>
<dbReference type="PROSITE" id="PS50294">
    <property type="entry name" value="WD_REPEATS_REGION"/>
    <property type="match status" value="4"/>
</dbReference>
<evidence type="ECO:0000259" key="5">
    <source>
        <dbReference type="Pfam" id="PF20703"/>
    </source>
</evidence>
<feature type="repeat" description="WD" evidence="3">
    <location>
        <begin position="749"/>
        <end position="790"/>
    </location>
</feature>
<feature type="repeat" description="WD" evidence="3">
    <location>
        <begin position="520"/>
        <end position="561"/>
    </location>
</feature>
<dbReference type="InterPro" id="IPR019775">
    <property type="entry name" value="WD40_repeat_CS"/>
</dbReference>
<accession>A0A9W4EBK7</accession>
<dbReference type="CDD" id="cd00200">
    <property type="entry name" value="WD40"/>
    <property type="match status" value="1"/>
</dbReference>
<evidence type="ECO:0000256" key="4">
    <source>
        <dbReference type="SAM" id="Phobius"/>
    </source>
</evidence>
<keyword evidence="4" id="KW-0812">Transmembrane</keyword>
<dbReference type="InterPro" id="IPR015943">
    <property type="entry name" value="WD40/YVTN_repeat-like_dom_sf"/>
</dbReference>
<evidence type="ECO:0000256" key="3">
    <source>
        <dbReference type="PROSITE-ProRule" id="PRU00221"/>
    </source>
</evidence>
<dbReference type="PANTHER" id="PTHR44019">
    <property type="entry name" value="WD REPEAT-CONTAINING PROTEIN 55"/>
    <property type="match status" value="1"/>
</dbReference>
<dbReference type="InterPro" id="IPR036322">
    <property type="entry name" value="WD40_repeat_dom_sf"/>
</dbReference>
<organism evidence="6 7">
    <name type="scientific">Actinacidiphila cocklensis</name>
    <dbReference type="NCBI Taxonomy" id="887465"/>
    <lineage>
        <taxon>Bacteria</taxon>
        <taxon>Bacillati</taxon>
        <taxon>Actinomycetota</taxon>
        <taxon>Actinomycetes</taxon>
        <taxon>Kitasatosporales</taxon>
        <taxon>Streptomycetaceae</taxon>
        <taxon>Actinacidiphila</taxon>
    </lineage>
</organism>
<dbReference type="InterPro" id="IPR050505">
    <property type="entry name" value="WDR55/POC1"/>
</dbReference>
<gene>
    <name evidence="6" type="ORF">SCOCK_730001</name>
</gene>
<feature type="repeat" description="WD" evidence="3">
    <location>
        <begin position="716"/>
        <end position="748"/>
    </location>
</feature>
<dbReference type="Pfam" id="PF00400">
    <property type="entry name" value="WD40"/>
    <property type="match status" value="5"/>
</dbReference>
<dbReference type="SMART" id="SM00320">
    <property type="entry name" value="WD40"/>
    <property type="match status" value="10"/>
</dbReference>
<dbReference type="PRINTS" id="PR00320">
    <property type="entry name" value="GPROTEINBRPT"/>
</dbReference>
<sequence length="865" mass="89359">MLELLFQARLLTADGDVVDLAHEAVISAWPRFRGWVEEDRERLRLLRHLTEAAAAWDALDRDPGALYRGSRLAGARDAFGAGGRDALTAIEADFLDAGTAAHAHEVRTAARATRRLRALTVTLSLLLVLAVTAGTVAWRQSRASDAARRAAVAAQQITLSRQLAAQSGSVMSTDTELGMLLAVQAYRVSPTPEATAALYRAAAVPLVARFAGSEVPVRKLLFSHDGRTLAWASEDGSVFDAEVATSRPKPVLGADSAPAELASPLSVALAFSSDDRTLVSGYATAVARTTDLATGRTRTVLPGYPGARAGQYPTSGAELAADGRTLVTYARDTRDGIVAWNTATGRSHMAVGGWRDLEGLSPDGHVVAAWGTQGIGLWDTATAQRLTTLTRSAGTVAFSGDGHTVALSGDSGGVGVWHWTAGHNPAPVLSAADTAAAAGASGTIALSPDGRLLAAGSTDGAIHLWNTATGRSQTLLNDLTGTVTALAFSSDGRAVAAGTADGTVRVFDTAGMAPTTLEPVHGDGPRVTDAAFAEHGRLLATGQTDGTVRLWSTATRRPAATLGSPDGKRAVGQVWSTASGAGVLSLARDGTLELWDTGTRKRRVLDRMVRSAALSADGRTVAANVFDGYTLTGGWDSTVDVWDMAGGAADPVRWATAGNAAYQLMVLSPDGSTMAVLGDEDAVSLLSTATGRTLRSFPMPRRASGGPRYGHPPYPTVAFSPDGRLVAGGGNDGTTWVWDAGSGQQKAALTASTSPATAVAFSADGTTLAVAATDGTLRLWDVSTGQVRTTLNTGSAALPGLAFSPDGRTLVAVSKEGAVLTWTVALPRPAAAVTAVCGLVHRAPTAQETARYLPRQRLPAACPRH</sequence>
<keyword evidence="4" id="KW-0472">Membrane</keyword>
<evidence type="ECO:0000256" key="1">
    <source>
        <dbReference type="ARBA" id="ARBA00022574"/>
    </source>
</evidence>
<evidence type="ECO:0000313" key="7">
    <source>
        <dbReference type="Proteomes" id="UP001152519"/>
    </source>
</evidence>
<evidence type="ECO:0000313" key="6">
    <source>
        <dbReference type="EMBL" id="CAG6398674.1"/>
    </source>
</evidence>
<keyword evidence="2" id="KW-0677">Repeat</keyword>
<dbReference type="InterPro" id="IPR049052">
    <property type="entry name" value="nSTAND1"/>
</dbReference>
<name>A0A9W4EBK7_9ACTN</name>
<dbReference type="PROSITE" id="PS00678">
    <property type="entry name" value="WD_REPEATS_1"/>
    <property type="match status" value="1"/>
</dbReference>
<comment type="caution">
    <text evidence="6">The sequence shown here is derived from an EMBL/GenBank/DDBJ whole genome shotgun (WGS) entry which is preliminary data.</text>
</comment>
<dbReference type="AlphaFoldDB" id="A0A9W4EBK7"/>
<protein>
    <recommendedName>
        <fullName evidence="5">Novel STAND NTPase 1 domain-containing protein</fullName>
    </recommendedName>
</protein>
<dbReference type="Proteomes" id="UP001152519">
    <property type="component" value="Unassembled WGS sequence"/>
</dbReference>
<dbReference type="SUPFAM" id="SSF69322">
    <property type="entry name" value="Tricorn protease domain 2"/>
    <property type="match status" value="1"/>
</dbReference>